<protein>
    <submittedName>
        <fullName evidence="1">Uncharacterized protein</fullName>
    </submittedName>
</protein>
<name>A0A7L8AFB0_9FLAO</name>
<keyword evidence="2" id="KW-1185">Reference proteome</keyword>
<dbReference type="RefSeq" id="WP_176397563.1">
    <property type="nucleotide sequence ID" value="NZ_CP061813.1"/>
</dbReference>
<dbReference type="EMBL" id="CP061813">
    <property type="protein sequence ID" value="QOD60647.1"/>
    <property type="molecule type" value="Genomic_DNA"/>
</dbReference>
<sequence length="51" mass="6243">MKKPFYDKFERNILLEDESFYASKMKLHIAFNSFVKTIFKPFKNFFNKANE</sequence>
<accession>A0A7L8AFB0</accession>
<proteinExistence type="predicted"/>
<evidence type="ECO:0000313" key="1">
    <source>
        <dbReference type="EMBL" id="QOD60647.1"/>
    </source>
</evidence>
<dbReference type="Proteomes" id="UP000516764">
    <property type="component" value="Chromosome"/>
</dbReference>
<dbReference type="KEGG" id="phal:H9I45_15105"/>
<organism evidence="1 2">
    <name type="scientific">Polaribacter haliotis</name>
    <dbReference type="NCBI Taxonomy" id="1888915"/>
    <lineage>
        <taxon>Bacteria</taxon>
        <taxon>Pseudomonadati</taxon>
        <taxon>Bacteroidota</taxon>
        <taxon>Flavobacteriia</taxon>
        <taxon>Flavobacteriales</taxon>
        <taxon>Flavobacteriaceae</taxon>
    </lineage>
</organism>
<gene>
    <name evidence="1" type="ORF">H9I45_15105</name>
</gene>
<reference evidence="1 2" key="1">
    <citation type="journal article" date="2016" name="Int. J. Syst. Evol. Microbiol.">
        <title>Polaribacter haliotis sp. nov., isolated from the gut of abalone Haliotis discus hannai.</title>
        <authorList>
            <person name="Kim Y.O."/>
            <person name="Park I.S."/>
            <person name="Park S."/>
            <person name="Nam B.H."/>
            <person name="Park J.M."/>
            <person name="Kim D.G."/>
            <person name="Yoon J.H."/>
        </authorList>
    </citation>
    <scope>NUCLEOTIDE SEQUENCE [LARGE SCALE GENOMIC DNA]</scope>
    <source>
        <strain evidence="1 2">KCTC 52418</strain>
    </source>
</reference>
<evidence type="ECO:0000313" key="2">
    <source>
        <dbReference type="Proteomes" id="UP000516764"/>
    </source>
</evidence>
<dbReference type="AlphaFoldDB" id="A0A7L8AFB0"/>